<dbReference type="AlphaFoldDB" id="M4C4J7"/>
<organism evidence="2 3">
    <name type="scientific">Hyaloperonospora arabidopsidis (strain Emoy2)</name>
    <name type="common">Downy mildew agent</name>
    <name type="synonym">Peronospora arabidopsidis</name>
    <dbReference type="NCBI Taxonomy" id="559515"/>
    <lineage>
        <taxon>Eukaryota</taxon>
        <taxon>Sar</taxon>
        <taxon>Stramenopiles</taxon>
        <taxon>Oomycota</taxon>
        <taxon>Peronosporomycetes</taxon>
        <taxon>Peronosporales</taxon>
        <taxon>Peronosporaceae</taxon>
        <taxon>Hyaloperonospora</taxon>
    </lineage>
</organism>
<protein>
    <submittedName>
        <fullName evidence="2">Uncharacterized protein</fullName>
    </submittedName>
</protein>
<name>M4C4J7_HYAAE</name>
<feature type="region of interest" description="Disordered" evidence="1">
    <location>
        <begin position="1"/>
        <end position="33"/>
    </location>
</feature>
<keyword evidence="3" id="KW-1185">Reference proteome</keyword>
<accession>M4C4J7</accession>
<dbReference type="VEuPathDB" id="FungiDB:HpaG814015"/>
<reference evidence="2" key="2">
    <citation type="submission" date="2015-06" db="UniProtKB">
        <authorList>
            <consortium name="EnsemblProtists"/>
        </authorList>
    </citation>
    <scope>IDENTIFICATION</scope>
    <source>
        <strain evidence="2">Emoy2</strain>
    </source>
</reference>
<feature type="compositionally biased region" description="Basic and acidic residues" evidence="1">
    <location>
        <begin position="12"/>
        <end position="28"/>
    </location>
</feature>
<reference evidence="3" key="1">
    <citation type="journal article" date="2010" name="Science">
        <title>Signatures of adaptation to obligate biotrophy in the Hyaloperonospora arabidopsidis genome.</title>
        <authorList>
            <person name="Baxter L."/>
            <person name="Tripathy S."/>
            <person name="Ishaque N."/>
            <person name="Boot N."/>
            <person name="Cabral A."/>
            <person name="Kemen E."/>
            <person name="Thines M."/>
            <person name="Ah-Fong A."/>
            <person name="Anderson R."/>
            <person name="Badejoko W."/>
            <person name="Bittner-Eddy P."/>
            <person name="Boore J.L."/>
            <person name="Chibucos M.C."/>
            <person name="Coates M."/>
            <person name="Dehal P."/>
            <person name="Delehaunty K."/>
            <person name="Dong S."/>
            <person name="Downton P."/>
            <person name="Dumas B."/>
            <person name="Fabro G."/>
            <person name="Fronick C."/>
            <person name="Fuerstenberg S.I."/>
            <person name="Fulton L."/>
            <person name="Gaulin E."/>
            <person name="Govers F."/>
            <person name="Hughes L."/>
            <person name="Humphray S."/>
            <person name="Jiang R.H."/>
            <person name="Judelson H."/>
            <person name="Kamoun S."/>
            <person name="Kyung K."/>
            <person name="Meijer H."/>
            <person name="Minx P."/>
            <person name="Morris P."/>
            <person name="Nelson J."/>
            <person name="Phuntumart V."/>
            <person name="Qutob D."/>
            <person name="Rehmany A."/>
            <person name="Rougon-Cardoso A."/>
            <person name="Ryden P."/>
            <person name="Torto-Alalibo T."/>
            <person name="Studholme D."/>
            <person name="Wang Y."/>
            <person name="Win J."/>
            <person name="Wood J."/>
            <person name="Clifton S.W."/>
            <person name="Rogers J."/>
            <person name="Van den Ackerveken G."/>
            <person name="Jones J.D."/>
            <person name="McDowell J.M."/>
            <person name="Beynon J."/>
            <person name="Tyler B.M."/>
        </authorList>
    </citation>
    <scope>NUCLEOTIDE SEQUENCE [LARGE SCALE GENOMIC DNA]</scope>
    <source>
        <strain evidence="3">Emoy2</strain>
    </source>
</reference>
<evidence type="ECO:0000313" key="3">
    <source>
        <dbReference type="Proteomes" id="UP000011713"/>
    </source>
</evidence>
<dbReference type="HOGENOM" id="CLU_2817930_0_0_1"/>
<proteinExistence type="predicted"/>
<evidence type="ECO:0000313" key="2">
    <source>
        <dbReference type="EnsemblProtists" id="HpaP814015"/>
    </source>
</evidence>
<dbReference type="InParanoid" id="M4C4J7"/>
<dbReference type="EMBL" id="JH598232">
    <property type="status" value="NOT_ANNOTATED_CDS"/>
    <property type="molecule type" value="Genomic_DNA"/>
</dbReference>
<evidence type="ECO:0000256" key="1">
    <source>
        <dbReference type="SAM" id="MobiDB-lite"/>
    </source>
</evidence>
<dbReference type="Proteomes" id="UP000011713">
    <property type="component" value="Unassembled WGS sequence"/>
</dbReference>
<dbReference type="EnsemblProtists" id="HpaT814015">
    <property type="protein sequence ID" value="HpaP814015"/>
    <property type="gene ID" value="HpaG814015"/>
</dbReference>
<sequence>MECSKTSKVRVLRQEKQHSEMHLPEHGSARKKCASHQERSTLQRFILQRLDISRDYATLCCTTFLTY</sequence>